<reference evidence="2 3" key="1">
    <citation type="submission" date="2016-07" db="EMBL/GenBank/DDBJ databases">
        <title>Pervasive Adenine N6-methylation of Active Genes in Fungi.</title>
        <authorList>
            <consortium name="DOE Joint Genome Institute"/>
            <person name="Mondo S.J."/>
            <person name="Dannebaum R.O."/>
            <person name="Kuo R.C."/>
            <person name="Labutti K."/>
            <person name="Haridas S."/>
            <person name="Kuo A."/>
            <person name="Salamov A."/>
            <person name="Ahrendt S.R."/>
            <person name="Lipzen A."/>
            <person name="Sullivan W."/>
            <person name="Andreopoulos W.B."/>
            <person name="Clum A."/>
            <person name="Lindquist E."/>
            <person name="Daum C."/>
            <person name="Ramamoorthy G.K."/>
            <person name="Gryganskyi A."/>
            <person name="Culley D."/>
            <person name="Magnuson J.K."/>
            <person name="James T.Y."/>
            <person name="O'Malley M.A."/>
            <person name="Stajich J.E."/>
            <person name="Spatafora J.W."/>
            <person name="Visel A."/>
            <person name="Grigoriev I.V."/>
        </authorList>
    </citation>
    <scope>NUCLEOTIDE SEQUENCE [LARGE SCALE GENOMIC DNA]</scope>
    <source>
        <strain evidence="2 3">NRRL 2496</strain>
    </source>
</reference>
<sequence length="277" mass="31204">MDASPTSALALSSRQQKRFGCCDFKALGAKPSVQPSSGTGVFAKISDRLAGWARSQLLSPKQNKRITLMFEGFESDIRARQQREQQQQRQHSELYDSGASSRMLSDDNKSNSQHAKVIQHQWQQRASLHRVTLDKLRRLHPRGPLFEMVHLRSLLARLQTEQHRWIMGTSTTEMFCLPRSDSSGGSARSFSSRPRMDNKAMLPLPPGPSKRIPITTRPTHTHRSRATKYPRTMATRVQVKSPISRKYDPLEDDESSSGDSDGEDDDIPLALVLQARG</sequence>
<evidence type="ECO:0000313" key="3">
    <source>
        <dbReference type="Proteomes" id="UP000242180"/>
    </source>
</evidence>
<feature type="compositionally biased region" description="Basic residues" evidence="1">
    <location>
        <begin position="219"/>
        <end position="228"/>
    </location>
</feature>
<gene>
    <name evidence="2" type="ORF">BCR43DRAFT_490203</name>
</gene>
<dbReference type="InParanoid" id="A0A1X2HFK1"/>
<feature type="region of interest" description="Disordered" evidence="1">
    <location>
        <begin position="79"/>
        <end position="121"/>
    </location>
</feature>
<protein>
    <submittedName>
        <fullName evidence="2">Uncharacterized protein</fullName>
    </submittedName>
</protein>
<feature type="region of interest" description="Disordered" evidence="1">
    <location>
        <begin position="176"/>
        <end position="277"/>
    </location>
</feature>
<dbReference type="Proteomes" id="UP000242180">
    <property type="component" value="Unassembled WGS sequence"/>
</dbReference>
<organism evidence="2 3">
    <name type="scientific">Syncephalastrum racemosum</name>
    <name type="common">Filamentous fungus</name>
    <dbReference type="NCBI Taxonomy" id="13706"/>
    <lineage>
        <taxon>Eukaryota</taxon>
        <taxon>Fungi</taxon>
        <taxon>Fungi incertae sedis</taxon>
        <taxon>Mucoromycota</taxon>
        <taxon>Mucoromycotina</taxon>
        <taxon>Mucoromycetes</taxon>
        <taxon>Mucorales</taxon>
        <taxon>Syncephalastraceae</taxon>
        <taxon>Syncephalastrum</taxon>
    </lineage>
</organism>
<name>A0A1X2HFK1_SYNRA</name>
<keyword evidence="3" id="KW-1185">Reference proteome</keyword>
<comment type="caution">
    <text evidence="2">The sequence shown here is derived from an EMBL/GenBank/DDBJ whole genome shotgun (WGS) entry which is preliminary data.</text>
</comment>
<dbReference type="EMBL" id="MCGN01000004">
    <property type="protein sequence ID" value="ORY97690.1"/>
    <property type="molecule type" value="Genomic_DNA"/>
</dbReference>
<feature type="compositionally biased region" description="Polar residues" evidence="1">
    <location>
        <begin position="110"/>
        <end position="121"/>
    </location>
</feature>
<feature type="compositionally biased region" description="Acidic residues" evidence="1">
    <location>
        <begin position="250"/>
        <end position="267"/>
    </location>
</feature>
<proteinExistence type="predicted"/>
<evidence type="ECO:0000256" key="1">
    <source>
        <dbReference type="SAM" id="MobiDB-lite"/>
    </source>
</evidence>
<dbReference type="AlphaFoldDB" id="A0A1X2HFK1"/>
<evidence type="ECO:0000313" key="2">
    <source>
        <dbReference type="EMBL" id="ORY97690.1"/>
    </source>
</evidence>
<feature type="compositionally biased region" description="Low complexity" evidence="1">
    <location>
        <begin position="178"/>
        <end position="193"/>
    </location>
</feature>
<accession>A0A1X2HFK1</accession>